<dbReference type="SUPFAM" id="SSF56436">
    <property type="entry name" value="C-type lectin-like"/>
    <property type="match status" value="1"/>
</dbReference>
<dbReference type="AlphaFoldDB" id="K1RM31"/>
<name>K1RM31_MAGGI</name>
<dbReference type="EMBL" id="JH816980">
    <property type="protein sequence ID" value="EKC42635.1"/>
    <property type="molecule type" value="Genomic_DNA"/>
</dbReference>
<accession>K1RM31</accession>
<dbReference type="HOGENOM" id="CLU_2017426_0_0_1"/>
<sequence length="123" mass="13801">MEWKANWEEANERCKSQNDSLVSIKDIKNHHSLMMGDSSIWSSVKGTFTPWIAYRGCRVADLCGGHKCHNLNNNTVGNCYFECYSKNNKEGGCAGTENFSFGLRTQLIIRSITLSVSNTLSNE</sequence>
<protein>
    <submittedName>
        <fullName evidence="1">Uncharacterized protein</fullName>
    </submittedName>
</protein>
<reference evidence="1" key="1">
    <citation type="journal article" date="2012" name="Nature">
        <title>The oyster genome reveals stress adaptation and complexity of shell formation.</title>
        <authorList>
            <person name="Zhang G."/>
            <person name="Fang X."/>
            <person name="Guo X."/>
            <person name="Li L."/>
            <person name="Luo R."/>
            <person name="Xu F."/>
            <person name="Yang P."/>
            <person name="Zhang L."/>
            <person name="Wang X."/>
            <person name="Qi H."/>
            <person name="Xiong Z."/>
            <person name="Que H."/>
            <person name="Xie Y."/>
            <person name="Holland P.W."/>
            <person name="Paps J."/>
            <person name="Zhu Y."/>
            <person name="Wu F."/>
            <person name="Chen Y."/>
            <person name="Wang J."/>
            <person name="Peng C."/>
            <person name="Meng J."/>
            <person name="Yang L."/>
            <person name="Liu J."/>
            <person name="Wen B."/>
            <person name="Zhang N."/>
            <person name="Huang Z."/>
            <person name="Zhu Q."/>
            <person name="Feng Y."/>
            <person name="Mount A."/>
            <person name="Hedgecock D."/>
            <person name="Xu Z."/>
            <person name="Liu Y."/>
            <person name="Domazet-Loso T."/>
            <person name="Du Y."/>
            <person name="Sun X."/>
            <person name="Zhang S."/>
            <person name="Liu B."/>
            <person name="Cheng P."/>
            <person name="Jiang X."/>
            <person name="Li J."/>
            <person name="Fan D."/>
            <person name="Wang W."/>
            <person name="Fu W."/>
            <person name="Wang T."/>
            <person name="Wang B."/>
            <person name="Zhang J."/>
            <person name="Peng Z."/>
            <person name="Li Y."/>
            <person name="Li N."/>
            <person name="Wang J."/>
            <person name="Chen M."/>
            <person name="He Y."/>
            <person name="Tan F."/>
            <person name="Song X."/>
            <person name="Zheng Q."/>
            <person name="Huang R."/>
            <person name="Yang H."/>
            <person name="Du X."/>
            <person name="Chen L."/>
            <person name="Yang M."/>
            <person name="Gaffney P.M."/>
            <person name="Wang S."/>
            <person name="Luo L."/>
            <person name="She Z."/>
            <person name="Ming Y."/>
            <person name="Huang W."/>
            <person name="Zhang S."/>
            <person name="Huang B."/>
            <person name="Zhang Y."/>
            <person name="Qu T."/>
            <person name="Ni P."/>
            <person name="Miao G."/>
            <person name="Wang J."/>
            <person name="Wang Q."/>
            <person name="Steinberg C.E."/>
            <person name="Wang H."/>
            <person name="Li N."/>
            <person name="Qian L."/>
            <person name="Zhang G."/>
            <person name="Li Y."/>
            <person name="Yang H."/>
            <person name="Liu X."/>
            <person name="Wang J."/>
            <person name="Yin Y."/>
            <person name="Wang J."/>
        </authorList>
    </citation>
    <scope>NUCLEOTIDE SEQUENCE [LARGE SCALE GENOMIC DNA]</scope>
    <source>
        <strain evidence="1">05x7-T-G4-1.051#20</strain>
    </source>
</reference>
<organism evidence="1">
    <name type="scientific">Magallana gigas</name>
    <name type="common">Pacific oyster</name>
    <name type="synonym">Crassostrea gigas</name>
    <dbReference type="NCBI Taxonomy" id="29159"/>
    <lineage>
        <taxon>Eukaryota</taxon>
        <taxon>Metazoa</taxon>
        <taxon>Spiralia</taxon>
        <taxon>Lophotrochozoa</taxon>
        <taxon>Mollusca</taxon>
        <taxon>Bivalvia</taxon>
        <taxon>Autobranchia</taxon>
        <taxon>Pteriomorphia</taxon>
        <taxon>Ostreida</taxon>
        <taxon>Ostreoidea</taxon>
        <taxon>Ostreidae</taxon>
        <taxon>Magallana</taxon>
    </lineage>
</organism>
<dbReference type="InterPro" id="IPR016187">
    <property type="entry name" value="CTDL_fold"/>
</dbReference>
<proteinExistence type="predicted"/>
<evidence type="ECO:0000313" key="1">
    <source>
        <dbReference type="EMBL" id="EKC42635.1"/>
    </source>
</evidence>
<gene>
    <name evidence="1" type="ORF">CGI_10026705</name>
</gene>
<dbReference type="InParanoid" id="K1RM31"/>